<accession>A0A183T726</accession>
<protein>
    <submittedName>
        <fullName evidence="2 4">Uncharacterized protein</fullName>
    </submittedName>
</protein>
<feature type="region of interest" description="Disordered" evidence="1">
    <location>
        <begin position="1"/>
        <end position="26"/>
    </location>
</feature>
<evidence type="ECO:0000313" key="3">
    <source>
        <dbReference type="Proteomes" id="UP000275846"/>
    </source>
</evidence>
<evidence type="ECO:0000313" key="4">
    <source>
        <dbReference type="WBParaSite" id="SSLN_0001273501-mRNA-1"/>
    </source>
</evidence>
<proteinExistence type="predicted"/>
<name>A0A183T726_SCHSO</name>
<sequence length="88" mass="9455">MDPIDPISFDISGSSANSTRPLHFPPNATPLVAPLLMTVLTSSPPPSLSHPYSSNVSDADDDDYDATSCDDNDDDEEEDEKEEDAEGK</sequence>
<feature type="compositionally biased region" description="Acidic residues" evidence="1">
    <location>
        <begin position="58"/>
        <end position="88"/>
    </location>
</feature>
<dbReference type="AlphaFoldDB" id="A0A183T726"/>
<dbReference type="EMBL" id="UYSU01037150">
    <property type="protein sequence ID" value="VDL98659.1"/>
    <property type="molecule type" value="Genomic_DNA"/>
</dbReference>
<evidence type="ECO:0000313" key="2">
    <source>
        <dbReference type="EMBL" id="VDL98659.1"/>
    </source>
</evidence>
<evidence type="ECO:0000256" key="1">
    <source>
        <dbReference type="SAM" id="MobiDB-lite"/>
    </source>
</evidence>
<feature type="region of interest" description="Disordered" evidence="1">
    <location>
        <begin position="40"/>
        <end position="88"/>
    </location>
</feature>
<keyword evidence="3" id="KW-1185">Reference proteome</keyword>
<feature type="compositionally biased region" description="Polar residues" evidence="1">
    <location>
        <begin position="11"/>
        <end position="20"/>
    </location>
</feature>
<dbReference type="WBParaSite" id="SSLN_0001273501-mRNA-1">
    <property type="protein sequence ID" value="SSLN_0001273501-mRNA-1"/>
    <property type="gene ID" value="SSLN_0001273501"/>
</dbReference>
<dbReference type="Proteomes" id="UP000275846">
    <property type="component" value="Unassembled WGS sequence"/>
</dbReference>
<reference evidence="2 3" key="2">
    <citation type="submission" date="2018-11" db="EMBL/GenBank/DDBJ databases">
        <authorList>
            <consortium name="Pathogen Informatics"/>
        </authorList>
    </citation>
    <scope>NUCLEOTIDE SEQUENCE [LARGE SCALE GENOMIC DNA]</scope>
    <source>
        <strain evidence="2 3">NST_G2</strain>
    </source>
</reference>
<gene>
    <name evidence="2" type="ORF">SSLN_LOCUS12274</name>
</gene>
<reference evidence="4" key="1">
    <citation type="submission" date="2016-06" db="UniProtKB">
        <authorList>
            <consortium name="WormBaseParasite"/>
        </authorList>
    </citation>
    <scope>IDENTIFICATION</scope>
</reference>
<organism evidence="4">
    <name type="scientific">Schistocephalus solidus</name>
    <name type="common">Tapeworm</name>
    <dbReference type="NCBI Taxonomy" id="70667"/>
    <lineage>
        <taxon>Eukaryota</taxon>
        <taxon>Metazoa</taxon>
        <taxon>Spiralia</taxon>
        <taxon>Lophotrochozoa</taxon>
        <taxon>Platyhelminthes</taxon>
        <taxon>Cestoda</taxon>
        <taxon>Eucestoda</taxon>
        <taxon>Diphyllobothriidea</taxon>
        <taxon>Diphyllobothriidae</taxon>
        <taxon>Schistocephalus</taxon>
    </lineage>
</organism>